<evidence type="ECO:0000313" key="2">
    <source>
        <dbReference type="EMBL" id="ELT88184.1"/>
    </source>
</evidence>
<proteinExistence type="predicted"/>
<dbReference type="HOGENOM" id="CLU_1225828_0_0_1"/>
<gene>
    <name evidence="2" type="ORF">CAPTEDRAFT_228863</name>
</gene>
<feature type="compositionally biased region" description="Polar residues" evidence="1">
    <location>
        <begin position="32"/>
        <end position="44"/>
    </location>
</feature>
<dbReference type="EnsemblMetazoa" id="CapteT228863">
    <property type="protein sequence ID" value="CapteP228863"/>
    <property type="gene ID" value="CapteG228863"/>
</dbReference>
<dbReference type="Proteomes" id="UP000014760">
    <property type="component" value="Unassembled WGS sequence"/>
</dbReference>
<reference evidence="2 4" key="2">
    <citation type="journal article" date="2013" name="Nature">
        <title>Insights into bilaterian evolution from three spiralian genomes.</title>
        <authorList>
            <person name="Simakov O."/>
            <person name="Marletaz F."/>
            <person name="Cho S.J."/>
            <person name="Edsinger-Gonzales E."/>
            <person name="Havlak P."/>
            <person name="Hellsten U."/>
            <person name="Kuo D.H."/>
            <person name="Larsson T."/>
            <person name="Lv J."/>
            <person name="Arendt D."/>
            <person name="Savage R."/>
            <person name="Osoegawa K."/>
            <person name="de Jong P."/>
            <person name="Grimwood J."/>
            <person name="Chapman J.A."/>
            <person name="Shapiro H."/>
            <person name="Aerts A."/>
            <person name="Otillar R.P."/>
            <person name="Terry A.Y."/>
            <person name="Boore J.L."/>
            <person name="Grigoriev I.V."/>
            <person name="Lindberg D.R."/>
            <person name="Seaver E.C."/>
            <person name="Weisblat D.A."/>
            <person name="Putnam N.H."/>
            <person name="Rokhsar D.S."/>
        </authorList>
    </citation>
    <scope>NUCLEOTIDE SEQUENCE</scope>
    <source>
        <strain evidence="2 4">I ESC-2004</strain>
    </source>
</reference>
<evidence type="ECO:0000313" key="4">
    <source>
        <dbReference type="Proteomes" id="UP000014760"/>
    </source>
</evidence>
<dbReference type="EMBL" id="AMQN01003500">
    <property type="status" value="NOT_ANNOTATED_CDS"/>
    <property type="molecule type" value="Genomic_DNA"/>
</dbReference>
<feature type="compositionally biased region" description="Basic and acidic residues" evidence="1">
    <location>
        <begin position="138"/>
        <end position="153"/>
    </location>
</feature>
<protein>
    <submittedName>
        <fullName evidence="2 3">Uncharacterized protein</fullName>
    </submittedName>
</protein>
<sequence>MQLLQPSSQLLQPSSQLVASTSIDLIDLSSDGNASFNPGYKSTTPPGDNPPPLPAHSLEEISAWPGSPSPRAVWGDTRSTTPPSPGPGARLPRHSNRSSWSAPGGEAKATPIYWELEMPADHPANLKSRFVDQPAEDEERKEKRNRRRMLDKPRVRRSSPMLDVWVPRSPRGPETLAPPPVQSRRSVSCEQLPAAEARSTKHRCPTPPRLVSPSLDAVQCEVVADI</sequence>
<name>R7TB13_CAPTE</name>
<evidence type="ECO:0000256" key="1">
    <source>
        <dbReference type="SAM" id="MobiDB-lite"/>
    </source>
</evidence>
<dbReference type="AlphaFoldDB" id="R7TB13"/>
<accession>R7TB13</accession>
<keyword evidence="4" id="KW-1185">Reference proteome</keyword>
<dbReference type="EMBL" id="KB311953">
    <property type="protein sequence ID" value="ELT88184.1"/>
    <property type="molecule type" value="Genomic_DNA"/>
</dbReference>
<organism evidence="2">
    <name type="scientific">Capitella teleta</name>
    <name type="common">Polychaete worm</name>
    <dbReference type="NCBI Taxonomy" id="283909"/>
    <lineage>
        <taxon>Eukaryota</taxon>
        <taxon>Metazoa</taxon>
        <taxon>Spiralia</taxon>
        <taxon>Lophotrochozoa</taxon>
        <taxon>Annelida</taxon>
        <taxon>Polychaeta</taxon>
        <taxon>Sedentaria</taxon>
        <taxon>Scolecida</taxon>
        <taxon>Capitellidae</taxon>
        <taxon>Capitella</taxon>
    </lineage>
</organism>
<reference evidence="4" key="1">
    <citation type="submission" date="2012-12" db="EMBL/GenBank/DDBJ databases">
        <authorList>
            <person name="Hellsten U."/>
            <person name="Grimwood J."/>
            <person name="Chapman J.A."/>
            <person name="Shapiro H."/>
            <person name="Aerts A."/>
            <person name="Otillar R.P."/>
            <person name="Terry A.Y."/>
            <person name="Boore J.L."/>
            <person name="Simakov O."/>
            <person name="Marletaz F."/>
            <person name="Cho S.-J."/>
            <person name="Edsinger-Gonzales E."/>
            <person name="Havlak P."/>
            <person name="Kuo D.-H."/>
            <person name="Larsson T."/>
            <person name="Lv J."/>
            <person name="Arendt D."/>
            <person name="Savage R."/>
            <person name="Osoegawa K."/>
            <person name="de Jong P."/>
            <person name="Lindberg D.R."/>
            <person name="Seaver E.C."/>
            <person name="Weisblat D.A."/>
            <person name="Putnam N.H."/>
            <person name="Grigoriev I.V."/>
            <person name="Rokhsar D.S."/>
        </authorList>
    </citation>
    <scope>NUCLEOTIDE SEQUENCE</scope>
    <source>
        <strain evidence="4">I ESC-2004</strain>
    </source>
</reference>
<evidence type="ECO:0000313" key="3">
    <source>
        <dbReference type="EnsemblMetazoa" id="CapteP228863"/>
    </source>
</evidence>
<feature type="region of interest" description="Disordered" evidence="1">
    <location>
        <begin position="125"/>
        <end position="186"/>
    </location>
</feature>
<feature type="region of interest" description="Disordered" evidence="1">
    <location>
        <begin position="28"/>
        <end position="106"/>
    </location>
</feature>
<reference evidence="3" key="3">
    <citation type="submission" date="2015-06" db="UniProtKB">
        <authorList>
            <consortium name="EnsemblMetazoa"/>
        </authorList>
    </citation>
    <scope>IDENTIFICATION</scope>
</reference>